<reference evidence="2" key="2">
    <citation type="submission" date="2025-08" db="UniProtKB">
        <authorList>
            <consortium name="RefSeq"/>
        </authorList>
    </citation>
    <scope>IDENTIFICATION</scope>
    <source>
        <tissue evidence="2">Whole sample</tissue>
    </source>
</reference>
<sequence>MSSRKPKLVLLLVGLSVVFSVWLRWGGSRKEVQDEMRSDQCGDNFTEVSEITFVKSLLAKRAPKFRKEDCSISPGTQKLTAREIYFKEKCIQNFKLDHAHGSDQFWSGDTQYIRHTHHKYLTSQSLVLDVGGNKGEDADAMIQAFHPGIYVILEPINSLFTKLTDKFKSQDNVILYNFGLAAKDDTFFVNVVGHGGDATSVFTGNKGGKCNLKVYNTTQFMQRLGVPCYDVDLITINCEGCEFEILETLIASGLISHFQHVQFATHPLLTRLEKPVERYCEIQQKLARTHIIEYQYKFCWETWKRKDIKRYQIKHWNLRVKKK</sequence>
<dbReference type="InterPro" id="IPR029063">
    <property type="entry name" value="SAM-dependent_MTases_sf"/>
</dbReference>
<evidence type="ECO:0000313" key="1">
    <source>
        <dbReference type="Proteomes" id="UP000694844"/>
    </source>
</evidence>
<organism evidence="1 2">
    <name type="scientific">Crassostrea virginica</name>
    <name type="common">Eastern oyster</name>
    <dbReference type="NCBI Taxonomy" id="6565"/>
    <lineage>
        <taxon>Eukaryota</taxon>
        <taxon>Metazoa</taxon>
        <taxon>Spiralia</taxon>
        <taxon>Lophotrochozoa</taxon>
        <taxon>Mollusca</taxon>
        <taxon>Bivalvia</taxon>
        <taxon>Autobranchia</taxon>
        <taxon>Pteriomorphia</taxon>
        <taxon>Ostreida</taxon>
        <taxon>Ostreoidea</taxon>
        <taxon>Ostreidae</taxon>
        <taxon>Crassostrea</taxon>
    </lineage>
</organism>
<evidence type="ECO:0000313" key="2">
    <source>
        <dbReference type="RefSeq" id="XP_022286703.1"/>
    </source>
</evidence>
<dbReference type="KEGG" id="cvn:111099628"/>
<protein>
    <submittedName>
        <fullName evidence="2">Uncharacterized protein LOC111099628</fullName>
    </submittedName>
</protein>
<accession>A0A8B8A7V8</accession>
<gene>
    <name evidence="2" type="primary">LOC111099628</name>
</gene>
<dbReference type="InterPro" id="IPR006342">
    <property type="entry name" value="FkbM_mtfrase"/>
</dbReference>
<proteinExistence type="predicted"/>
<dbReference type="NCBIfam" id="TIGR01444">
    <property type="entry name" value="fkbM_fam"/>
    <property type="match status" value="1"/>
</dbReference>
<dbReference type="Proteomes" id="UP000694844">
    <property type="component" value="Chromosome 1"/>
</dbReference>
<name>A0A8B8A7V8_CRAVI</name>
<reference evidence="1" key="1">
    <citation type="submission" date="2024-06" db="UniProtKB">
        <authorList>
            <consortium name="RefSeq"/>
        </authorList>
    </citation>
    <scope>NUCLEOTIDE SEQUENCE [LARGE SCALE GENOMIC DNA]</scope>
</reference>
<dbReference type="SUPFAM" id="SSF53335">
    <property type="entry name" value="S-adenosyl-L-methionine-dependent methyltransferases"/>
    <property type="match status" value="1"/>
</dbReference>
<dbReference type="AlphaFoldDB" id="A0A8B8A7V8"/>
<dbReference type="RefSeq" id="XP_022286703.1">
    <property type="nucleotide sequence ID" value="XM_022430995.1"/>
</dbReference>
<dbReference type="GeneID" id="111099628"/>
<dbReference type="Gene3D" id="3.40.50.150">
    <property type="entry name" value="Vaccinia Virus protein VP39"/>
    <property type="match status" value="1"/>
</dbReference>
<dbReference type="OrthoDB" id="40902at2759"/>
<keyword evidence="1" id="KW-1185">Reference proteome</keyword>